<evidence type="ECO:0000313" key="3">
    <source>
        <dbReference type="Proteomes" id="UP000010310"/>
    </source>
</evidence>
<dbReference type="STRING" id="1208365.B273_1196"/>
<comment type="caution">
    <text evidence="2">The sequence shown here is derived from an EMBL/GenBank/DDBJ whole genome shotgun (WGS) entry which is preliminary data.</text>
</comment>
<dbReference type="EMBL" id="AMWX01000011">
    <property type="protein sequence ID" value="EKO36271.1"/>
    <property type="molecule type" value="Genomic_DNA"/>
</dbReference>
<proteinExistence type="predicted"/>
<feature type="transmembrane region" description="Helical" evidence="1">
    <location>
        <begin position="6"/>
        <end position="26"/>
    </location>
</feature>
<keyword evidence="1" id="KW-0812">Transmembrane</keyword>
<keyword evidence="3" id="KW-1185">Reference proteome</keyword>
<accession>K6GGV3</accession>
<evidence type="ECO:0000313" key="2">
    <source>
        <dbReference type="EMBL" id="EKO36271.1"/>
    </source>
</evidence>
<dbReference type="AlphaFoldDB" id="K6GGV3"/>
<feature type="transmembrane region" description="Helical" evidence="1">
    <location>
        <begin position="123"/>
        <end position="141"/>
    </location>
</feature>
<protein>
    <submittedName>
        <fullName evidence="2">PF11911 family protein</fullName>
    </submittedName>
</protein>
<organism evidence="2 3">
    <name type="scientific">SAR86 cluster bacterium SAR86E</name>
    <dbReference type="NCBI Taxonomy" id="1208365"/>
    <lineage>
        <taxon>Bacteria</taxon>
        <taxon>Pseudomonadati</taxon>
        <taxon>Pseudomonadota</taxon>
        <taxon>Gammaproteobacteria</taxon>
        <taxon>SAR86 cluster</taxon>
    </lineage>
</organism>
<name>K6GGV3_9GAMM</name>
<keyword evidence="1" id="KW-0472">Membrane</keyword>
<keyword evidence="1" id="KW-1133">Transmembrane helix</keyword>
<feature type="transmembrane region" description="Helical" evidence="1">
    <location>
        <begin position="76"/>
        <end position="102"/>
    </location>
</feature>
<feature type="transmembrane region" description="Helical" evidence="1">
    <location>
        <begin position="38"/>
        <end position="56"/>
    </location>
</feature>
<sequence>MQETKVTLIYFGLSLFVLLALIPWIFNPVIAEKSIQFFCIYGGIVVAFLGGILWGWEGAENTVSNLWRAIGYSLLGLGVCLLALAHASLSLFLLICSLQFFLRFESKNSTYFQANIKYGNARTLITNLVTICCITLLAYLYNPYS</sequence>
<gene>
    <name evidence="2" type="ORF">B273_1196</name>
</gene>
<dbReference type="Pfam" id="PF11911">
    <property type="entry name" value="DUF3429"/>
    <property type="match status" value="1"/>
</dbReference>
<dbReference type="InterPro" id="IPR021836">
    <property type="entry name" value="DUF3429"/>
</dbReference>
<dbReference type="Proteomes" id="UP000010310">
    <property type="component" value="Unassembled WGS sequence"/>
</dbReference>
<reference evidence="2 3" key="1">
    <citation type="submission" date="2012-09" db="EMBL/GenBank/DDBJ databases">
        <authorList>
            <person name="Dupont C.L."/>
            <person name="Rusch D.B."/>
            <person name="Lombardo M.-J."/>
            <person name="Novotny M."/>
            <person name="Yee-Greenbaum J."/>
            <person name="Laskin R."/>
        </authorList>
    </citation>
    <scope>NUCLEOTIDE SEQUENCE [LARGE SCALE GENOMIC DNA]</scope>
    <source>
        <strain evidence="2">SAR86E</strain>
    </source>
</reference>
<evidence type="ECO:0000256" key="1">
    <source>
        <dbReference type="SAM" id="Phobius"/>
    </source>
</evidence>